<accession>A0A1I6T0I4</accession>
<organism evidence="1 2">
    <name type="scientific">Zhouia amylolytica</name>
    <dbReference type="NCBI Taxonomy" id="376730"/>
    <lineage>
        <taxon>Bacteria</taxon>
        <taxon>Pseudomonadati</taxon>
        <taxon>Bacteroidota</taxon>
        <taxon>Flavobacteriia</taxon>
        <taxon>Flavobacteriales</taxon>
        <taxon>Flavobacteriaceae</taxon>
        <taxon>Zhouia</taxon>
    </lineage>
</organism>
<gene>
    <name evidence="1" type="ORF">SAMN04487906_1762</name>
</gene>
<evidence type="ECO:0000313" key="1">
    <source>
        <dbReference type="EMBL" id="SFS82636.1"/>
    </source>
</evidence>
<dbReference type="Proteomes" id="UP000183209">
    <property type="component" value="Unassembled WGS sequence"/>
</dbReference>
<evidence type="ECO:0000313" key="2">
    <source>
        <dbReference type="Proteomes" id="UP000183209"/>
    </source>
</evidence>
<proteinExistence type="predicted"/>
<protein>
    <submittedName>
        <fullName evidence="1">Uncharacterized protein</fullName>
    </submittedName>
</protein>
<sequence length="58" mass="6644">MATSDFFCSPVIQICSYAYASLENAWESLEKDPHTVMRLLHSAMVLLLITVEYHIIKI</sequence>
<name>A0A1I6T0I4_9FLAO</name>
<dbReference type="EMBL" id="FPAG01000005">
    <property type="protein sequence ID" value="SFS82636.1"/>
    <property type="molecule type" value="Genomic_DNA"/>
</dbReference>
<reference evidence="1 2" key="1">
    <citation type="submission" date="2016-10" db="EMBL/GenBank/DDBJ databases">
        <authorList>
            <person name="de Groot N.N."/>
        </authorList>
    </citation>
    <scope>NUCLEOTIDE SEQUENCE [LARGE SCALE GENOMIC DNA]</scope>
    <source>
        <strain evidence="1 2">CGMCC 1.6114</strain>
    </source>
</reference>
<dbReference type="AlphaFoldDB" id="A0A1I6T0I4"/>
<dbReference type="RefSeq" id="WP_175496565.1">
    <property type="nucleotide sequence ID" value="NZ_FPAG01000005.1"/>
</dbReference>